<dbReference type="PROSITE" id="PS51257">
    <property type="entry name" value="PROKAR_LIPOPROTEIN"/>
    <property type="match status" value="1"/>
</dbReference>
<sequence>MRTRRTIAAALSVLALTAVAACGKDGSPNAAAGDNAPKLPTYQVKTDVKLDGSKTWAAAKSRGKLIIGAKADQPYLGFEDLSTNTRNGFDIEIAKMIAADLGFSYPSQVEFKTVVSANRENAISQGQIDYYVGTYTINPKRKESVSFAGPYFVAGQDLLVRKDNTDITGPDSLKGKNVCSVTGSTSVKQIQPYVGADKKVTQYDTYAQCVDKLLTNEIDAVTTDDAILMGYGAKNAGKTKVVGKPFSKEPYGVGLNKDDQVLRNAISDALKAHEDNGDWKKAYDATLGLSGATAPAIPALERY</sequence>
<keyword evidence="8" id="KW-1185">Reference proteome</keyword>
<protein>
    <submittedName>
        <fullName evidence="7">Amino acid ABC transporter substrate-binding protein (PAAT family)</fullName>
    </submittedName>
</protein>
<dbReference type="InterPro" id="IPR001638">
    <property type="entry name" value="Solute-binding_3/MltF_N"/>
</dbReference>
<dbReference type="InterPro" id="IPR018313">
    <property type="entry name" value="SBP_3_CS"/>
</dbReference>
<dbReference type="GO" id="GO:0005576">
    <property type="term" value="C:extracellular region"/>
    <property type="evidence" value="ECO:0007669"/>
    <property type="project" value="TreeGrafter"/>
</dbReference>
<dbReference type="PROSITE" id="PS51318">
    <property type="entry name" value="TAT"/>
    <property type="match status" value="1"/>
</dbReference>
<dbReference type="InterPro" id="IPR051455">
    <property type="entry name" value="Bact_solute-bind_prot3"/>
</dbReference>
<evidence type="ECO:0000256" key="4">
    <source>
        <dbReference type="RuleBase" id="RU003744"/>
    </source>
</evidence>
<dbReference type="RefSeq" id="WP_145793899.1">
    <property type="nucleotide sequence ID" value="NZ_BAAABR010000003.1"/>
</dbReference>
<dbReference type="InterPro" id="IPR006311">
    <property type="entry name" value="TAT_signal"/>
</dbReference>
<evidence type="ECO:0000256" key="5">
    <source>
        <dbReference type="SAM" id="SignalP"/>
    </source>
</evidence>
<dbReference type="SMART" id="SM00062">
    <property type="entry name" value="PBPb"/>
    <property type="match status" value="1"/>
</dbReference>
<dbReference type="Pfam" id="PF00497">
    <property type="entry name" value="SBP_bac_3"/>
    <property type="match status" value="1"/>
</dbReference>
<keyword evidence="3 5" id="KW-0732">Signal</keyword>
<comment type="similarity">
    <text evidence="1 4">Belongs to the bacterial solute-binding protein 3 family.</text>
</comment>
<reference evidence="7 8" key="1">
    <citation type="submission" date="2019-06" db="EMBL/GenBank/DDBJ databases">
        <title>Sequencing the genomes of 1000 actinobacteria strains.</title>
        <authorList>
            <person name="Klenk H.-P."/>
        </authorList>
    </citation>
    <scope>NUCLEOTIDE SEQUENCE [LARGE SCALE GENOMIC DNA]</scope>
    <source>
        <strain evidence="7 8">DSM 41649</strain>
    </source>
</reference>
<dbReference type="AlphaFoldDB" id="A0A561EW62"/>
<evidence type="ECO:0000259" key="6">
    <source>
        <dbReference type="SMART" id="SM00062"/>
    </source>
</evidence>
<dbReference type="GO" id="GO:0030288">
    <property type="term" value="C:outer membrane-bounded periplasmic space"/>
    <property type="evidence" value="ECO:0007669"/>
    <property type="project" value="TreeGrafter"/>
</dbReference>
<evidence type="ECO:0000256" key="2">
    <source>
        <dbReference type="ARBA" id="ARBA00022448"/>
    </source>
</evidence>
<dbReference type="PROSITE" id="PS01039">
    <property type="entry name" value="SBP_BACTERIAL_3"/>
    <property type="match status" value="1"/>
</dbReference>
<gene>
    <name evidence="7" type="ORF">FB465_4984</name>
</gene>
<dbReference type="Gene3D" id="3.40.190.10">
    <property type="entry name" value="Periplasmic binding protein-like II"/>
    <property type="match status" value="2"/>
</dbReference>
<dbReference type="PANTHER" id="PTHR30085:SF6">
    <property type="entry name" value="ABC TRANSPORTER GLUTAMINE-BINDING PROTEIN GLNH"/>
    <property type="match status" value="1"/>
</dbReference>
<dbReference type="CDD" id="cd13690">
    <property type="entry name" value="PBP2_GluB"/>
    <property type="match status" value="1"/>
</dbReference>
<evidence type="ECO:0000256" key="1">
    <source>
        <dbReference type="ARBA" id="ARBA00010333"/>
    </source>
</evidence>
<accession>A0A561EW62</accession>
<name>A0A561EW62_9ACTN</name>
<feature type="chain" id="PRO_5021755361" evidence="5">
    <location>
        <begin position="21"/>
        <end position="303"/>
    </location>
</feature>
<organism evidence="7 8">
    <name type="scientific">Kitasatospora atroaurantiaca</name>
    <dbReference type="NCBI Taxonomy" id="285545"/>
    <lineage>
        <taxon>Bacteria</taxon>
        <taxon>Bacillati</taxon>
        <taxon>Actinomycetota</taxon>
        <taxon>Actinomycetes</taxon>
        <taxon>Kitasatosporales</taxon>
        <taxon>Streptomycetaceae</taxon>
        <taxon>Kitasatospora</taxon>
    </lineage>
</organism>
<dbReference type="Proteomes" id="UP000318416">
    <property type="component" value="Unassembled WGS sequence"/>
</dbReference>
<proteinExistence type="inferred from homology"/>
<comment type="caution">
    <text evidence="7">The sequence shown here is derived from an EMBL/GenBank/DDBJ whole genome shotgun (WGS) entry which is preliminary data.</text>
</comment>
<evidence type="ECO:0000313" key="8">
    <source>
        <dbReference type="Proteomes" id="UP000318416"/>
    </source>
</evidence>
<feature type="signal peptide" evidence="5">
    <location>
        <begin position="1"/>
        <end position="20"/>
    </location>
</feature>
<dbReference type="EMBL" id="VIVR01000001">
    <property type="protein sequence ID" value="TWE19847.1"/>
    <property type="molecule type" value="Genomic_DNA"/>
</dbReference>
<keyword evidence="2" id="KW-0813">Transport</keyword>
<dbReference type="SUPFAM" id="SSF53850">
    <property type="entry name" value="Periplasmic binding protein-like II"/>
    <property type="match status" value="1"/>
</dbReference>
<dbReference type="OrthoDB" id="9807888at2"/>
<evidence type="ECO:0000313" key="7">
    <source>
        <dbReference type="EMBL" id="TWE19847.1"/>
    </source>
</evidence>
<feature type="domain" description="Solute-binding protein family 3/N-terminal" evidence="6">
    <location>
        <begin position="64"/>
        <end position="290"/>
    </location>
</feature>
<dbReference type="PANTHER" id="PTHR30085">
    <property type="entry name" value="AMINO ACID ABC TRANSPORTER PERMEASE"/>
    <property type="match status" value="1"/>
</dbReference>
<evidence type="ECO:0000256" key="3">
    <source>
        <dbReference type="ARBA" id="ARBA00022729"/>
    </source>
</evidence>
<dbReference type="GO" id="GO:0006865">
    <property type="term" value="P:amino acid transport"/>
    <property type="evidence" value="ECO:0007669"/>
    <property type="project" value="TreeGrafter"/>
</dbReference>